<evidence type="ECO:0000313" key="2">
    <source>
        <dbReference type="EMBL" id="AYG84728.1"/>
    </source>
</evidence>
<feature type="signal peptide" evidence="1">
    <location>
        <begin position="1"/>
        <end position="32"/>
    </location>
</feature>
<name>A0A387HS07_9ACTN</name>
<evidence type="ECO:0000256" key="1">
    <source>
        <dbReference type="SAM" id="SignalP"/>
    </source>
</evidence>
<dbReference type="KEGG" id="shun:DWB77_06942"/>
<gene>
    <name evidence="2" type="ORF">DWB77_06942</name>
</gene>
<organism evidence="2 3">
    <name type="scientific">Streptomyces hundungensis</name>
    <dbReference type="NCBI Taxonomy" id="1077946"/>
    <lineage>
        <taxon>Bacteria</taxon>
        <taxon>Bacillati</taxon>
        <taxon>Actinomycetota</taxon>
        <taxon>Actinomycetes</taxon>
        <taxon>Kitasatosporales</taxon>
        <taxon>Streptomycetaceae</taxon>
        <taxon>Streptomyces</taxon>
    </lineage>
</organism>
<keyword evidence="3" id="KW-1185">Reference proteome</keyword>
<dbReference type="Proteomes" id="UP000271554">
    <property type="component" value="Chromosome"/>
</dbReference>
<accession>A0A387HS07</accession>
<evidence type="ECO:0000313" key="3">
    <source>
        <dbReference type="Proteomes" id="UP000271554"/>
    </source>
</evidence>
<sequence length="115" mass="12276">MMRNRKVTFSGLRRSVAIGGLSVLAVAGIAPAAIASGTSGTTNGCYSTWGSTGTNAHCTNPSIQMDGAVRNHASCDFEADKVSGWIWTTRGSVFDNWGQLDCSWHVSRSRVEYTT</sequence>
<dbReference type="AlphaFoldDB" id="A0A387HS07"/>
<proteinExistence type="predicted"/>
<protein>
    <submittedName>
        <fullName evidence="2">Uncharacterized protein</fullName>
    </submittedName>
</protein>
<keyword evidence="1" id="KW-0732">Signal</keyword>
<dbReference type="RefSeq" id="WP_120726299.1">
    <property type="nucleotide sequence ID" value="NZ_CP032698.1"/>
</dbReference>
<reference evidence="2 3" key="1">
    <citation type="submission" date="2018-10" db="EMBL/GenBank/DDBJ databases">
        <title>Relationship between Morphology and Antimicrobial Activity in Streptomyces.</title>
        <authorList>
            <person name="Kang H.J."/>
            <person name="Kim S.B."/>
        </authorList>
    </citation>
    <scope>NUCLEOTIDE SEQUENCE [LARGE SCALE GENOMIC DNA]</scope>
    <source>
        <strain evidence="2 3">BH38</strain>
    </source>
</reference>
<dbReference type="EMBL" id="CP032698">
    <property type="protein sequence ID" value="AYG84728.1"/>
    <property type="molecule type" value="Genomic_DNA"/>
</dbReference>
<feature type="chain" id="PRO_5017459894" evidence="1">
    <location>
        <begin position="33"/>
        <end position="115"/>
    </location>
</feature>
<dbReference type="OrthoDB" id="4237098at2"/>